<name>A0A2N9ETD8_FAGSY</name>
<dbReference type="EMBL" id="OIVN01006306">
    <property type="protein sequence ID" value="SPD30239.1"/>
    <property type="molecule type" value="Genomic_DNA"/>
</dbReference>
<gene>
    <name evidence="1" type="ORF">FSB_LOCUS5701</name>
    <name evidence="2" type="ORF">FSB_LOCUS58121</name>
</gene>
<protein>
    <submittedName>
        <fullName evidence="1">Uncharacterized protein</fullName>
    </submittedName>
</protein>
<evidence type="ECO:0000313" key="2">
    <source>
        <dbReference type="EMBL" id="SPD30239.1"/>
    </source>
</evidence>
<dbReference type="EMBL" id="OIVN01000295">
    <property type="protein sequence ID" value="SPC77819.1"/>
    <property type="molecule type" value="Genomic_DNA"/>
</dbReference>
<organism evidence="1">
    <name type="scientific">Fagus sylvatica</name>
    <name type="common">Beechnut</name>
    <dbReference type="NCBI Taxonomy" id="28930"/>
    <lineage>
        <taxon>Eukaryota</taxon>
        <taxon>Viridiplantae</taxon>
        <taxon>Streptophyta</taxon>
        <taxon>Embryophyta</taxon>
        <taxon>Tracheophyta</taxon>
        <taxon>Spermatophyta</taxon>
        <taxon>Magnoliopsida</taxon>
        <taxon>eudicotyledons</taxon>
        <taxon>Gunneridae</taxon>
        <taxon>Pentapetalae</taxon>
        <taxon>rosids</taxon>
        <taxon>fabids</taxon>
        <taxon>Fagales</taxon>
        <taxon>Fagaceae</taxon>
        <taxon>Fagus</taxon>
    </lineage>
</organism>
<accession>A0A2N9ETD8</accession>
<reference evidence="1" key="1">
    <citation type="submission" date="2018-02" db="EMBL/GenBank/DDBJ databases">
        <authorList>
            <person name="Cohen D.B."/>
            <person name="Kent A.D."/>
        </authorList>
    </citation>
    <scope>NUCLEOTIDE SEQUENCE</scope>
</reference>
<proteinExistence type="predicted"/>
<sequence>MDGFDFMGLCGYGFSRVGLWWLGFVDMGLPAWVCGDCGLRWVGFDGHGFWGSVMKVFQLWAWGVRWIWVAGDEGVLAWGCW</sequence>
<dbReference type="AlphaFoldDB" id="A0A2N9ETD8"/>
<evidence type="ECO:0000313" key="1">
    <source>
        <dbReference type="EMBL" id="SPC77819.1"/>
    </source>
</evidence>